<gene>
    <name evidence="1" type="ORF">BT96DRAFT_837998</name>
</gene>
<keyword evidence="2" id="KW-1185">Reference proteome</keyword>
<proteinExistence type="predicted"/>
<evidence type="ECO:0000313" key="2">
    <source>
        <dbReference type="Proteomes" id="UP000799118"/>
    </source>
</evidence>
<evidence type="ECO:0008006" key="3">
    <source>
        <dbReference type="Google" id="ProtNLM"/>
    </source>
</evidence>
<feature type="non-terminal residue" evidence="1">
    <location>
        <position position="1"/>
    </location>
</feature>
<protein>
    <recommendedName>
        <fullName evidence="3">Prolyl 4-hydroxylase alpha subunit domain-containing protein</fullName>
    </recommendedName>
</protein>
<dbReference type="EMBL" id="ML769816">
    <property type="protein sequence ID" value="KAE9387206.1"/>
    <property type="molecule type" value="Genomic_DNA"/>
</dbReference>
<reference evidence="1" key="1">
    <citation type="journal article" date="2019" name="Environ. Microbiol.">
        <title>Fungal ecological strategies reflected in gene transcription - a case study of two litter decomposers.</title>
        <authorList>
            <person name="Barbi F."/>
            <person name="Kohler A."/>
            <person name="Barry K."/>
            <person name="Baskaran P."/>
            <person name="Daum C."/>
            <person name="Fauchery L."/>
            <person name="Ihrmark K."/>
            <person name="Kuo A."/>
            <person name="LaButti K."/>
            <person name="Lipzen A."/>
            <person name="Morin E."/>
            <person name="Grigoriev I.V."/>
            <person name="Henrissat B."/>
            <person name="Lindahl B."/>
            <person name="Martin F."/>
        </authorList>
    </citation>
    <scope>NUCLEOTIDE SEQUENCE</scope>
    <source>
        <strain evidence="1">JB14</strain>
    </source>
</reference>
<dbReference type="Proteomes" id="UP000799118">
    <property type="component" value="Unassembled WGS sequence"/>
</dbReference>
<evidence type="ECO:0000313" key="1">
    <source>
        <dbReference type="EMBL" id="KAE9387206.1"/>
    </source>
</evidence>
<accession>A0A6A4GP23</accession>
<dbReference type="OrthoDB" id="3025143at2759"/>
<dbReference type="AlphaFoldDB" id="A0A6A4GP23"/>
<organism evidence="1 2">
    <name type="scientific">Gymnopus androsaceus JB14</name>
    <dbReference type="NCBI Taxonomy" id="1447944"/>
    <lineage>
        <taxon>Eukaryota</taxon>
        <taxon>Fungi</taxon>
        <taxon>Dikarya</taxon>
        <taxon>Basidiomycota</taxon>
        <taxon>Agaricomycotina</taxon>
        <taxon>Agaricomycetes</taxon>
        <taxon>Agaricomycetidae</taxon>
        <taxon>Agaricales</taxon>
        <taxon>Marasmiineae</taxon>
        <taxon>Omphalotaceae</taxon>
        <taxon>Gymnopus</taxon>
    </lineage>
</organism>
<dbReference type="Gene3D" id="3.60.130.30">
    <property type="match status" value="1"/>
</dbReference>
<sequence>LCDRSRRGMVHLIGTPRDPNWPKVHTEAARVIEKGRVACKFSPDQLDHSRGNFAVEAIGYSHGGGQVEPSNTQHSVQNLKVLTSILANQAVKCLSGVANASYKRYCPTMYQEFKENDEALRRWKPSLRRNFEKSVFAATTINFGPQSITNIHIDSRNRAPASCAVTSLGPFDSTYGGELVLWNLGLIVRFPPGCTILLPSALIVHSNLPIQPGESRYSITQYSAAALSHFVDNGFRNDVVILEGRDTGAKNELLMARRNRWKKALNSYHVW</sequence>
<name>A0A6A4GP23_9AGAR</name>